<dbReference type="GO" id="GO:0003682">
    <property type="term" value="F:chromatin binding"/>
    <property type="evidence" value="ECO:0007669"/>
    <property type="project" value="InterPro"/>
</dbReference>
<organism evidence="4 5">
    <name type="scientific">Toxocara canis</name>
    <name type="common">Canine roundworm</name>
    <dbReference type="NCBI Taxonomy" id="6265"/>
    <lineage>
        <taxon>Eukaryota</taxon>
        <taxon>Metazoa</taxon>
        <taxon>Ecdysozoa</taxon>
        <taxon>Nematoda</taxon>
        <taxon>Chromadorea</taxon>
        <taxon>Rhabditida</taxon>
        <taxon>Spirurina</taxon>
        <taxon>Ascaridomorpha</taxon>
        <taxon>Ascaridoidea</taxon>
        <taxon>Toxocaridae</taxon>
        <taxon>Toxocara</taxon>
    </lineage>
</organism>
<dbReference type="Pfam" id="PF01426">
    <property type="entry name" value="BAH"/>
    <property type="match status" value="1"/>
</dbReference>
<dbReference type="EMBL" id="UYWY01026766">
    <property type="protein sequence ID" value="VDM50665.1"/>
    <property type="molecule type" value="Genomic_DNA"/>
</dbReference>
<gene>
    <name evidence="3" type="ORF">TCNE_LOCUS19344</name>
</gene>
<evidence type="ECO:0000313" key="4">
    <source>
        <dbReference type="Proteomes" id="UP000050794"/>
    </source>
</evidence>
<evidence type="ECO:0000256" key="1">
    <source>
        <dbReference type="SAM" id="MobiDB-lite"/>
    </source>
</evidence>
<keyword evidence="4" id="KW-1185">Reference proteome</keyword>
<dbReference type="InterPro" id="IPR043151">
    <property type="entry name" value="BAH_sf"/>
</dbReference>
<dbReference type="InterPro" id="IPR001025">
    <property type="entry name" value="BAH_dom"/>
</dbReference>
<evidence type="ECO:0000259" key="2">
    <source>
        <dbReference type="PROSITE" id="PS51038"/>
    </source>
</evidence>
<dbReference type="PROSITE" id="PS51038">
    <property type="entry name" value="BAH"/>
    <property type="match status" value="1"/>
</dbReference>
<evidence type="ECO:0000313" key="5">
    <source>
        <dbReference type="WBParaSite" id="TCNE_0001934801-mRNA-1"/>
    </source>
</evidence>
<dbReference type="GO" id="GO:0000122">
    <property type="term" value="P:negative regulation of transcription by RNA polymerase II"/>
    <property type="evidence" value="ECO:0007669"/>
    <property type="project" value="TreeGrafter"/>
</dbReference>
<dbReference type="Proteomes" id="UP000050794">
    <property type="component" value="Unassembled WGS sequence"/>
</dbReference>
<dbReference type="PANTHER" id="PTHR10865">
    <property type="entry name" value="METASTASIS-ASSOCIATED PROTEIN AND MESODERM INDUCTION EARLY RESPONSE PROTEIN"/>
    <property type="match status" value="1"/>
</dbReference>
<reference evidence="3 4" key="2">
    <citation type="submission" date="2018-11" db="EMBL/GenBank/DDBJ databases">
        <authorList>
            <consortium name="Pathogen Informatics"/>
        </authorList>
    </citation>
    <scope>NUCLEOTIDE SEQUENCE [LARGE SCALE GENOMIC DNA]</scope>
</reference>
<dbReference type="GO" id="GO:0003714">
    <property type="term" value="F:transcription corepressor activity"/>
    <property type="evidence" value="ECO:0007669"/>
    <property type="project" value="TreeGrafter"/>
</dbReference>
<proteinExistence type="predicted"/>
<dbReference type="GO" id="GO:0003713">
    <property type="term" value="F:transcription coactivator activity"/>
    <property type="evidence" value="ECO:0007669"/>
    <property type="project" value="TreeGrafter"/>
</dbReference>
<sequence>MAQNMYRVGDYVYFEISSAAPYQVRRIEELNKTPTGNVEAKVLCYYRRRDISPALLKIADRAECVEERSLINTRRRLTATSSASRSGINGDAKEENASEDESEDGQDKEAIEKKERELSDSPRPMQVDTGDNEEESKKSPEEKPKEEDDDEKGEGGYGPAGLPKGSENLTPKERHLLR</sequence>
<dbReference type="AlphaFoldDB" id="A0A183VF24"/>
<accession>A0A183VF24</accession>
<dbReference type="WBParaSite" id="TCNE_0001934801-mRNA-1">
    <property type="protein sequence ID" value="TCNE_0001934801-mRNA-1"/>
    <property type="gene ID" value="TCNE_0001934801"/>
</dbReference>
<feature type="compositionally biased region" description="Basic and acidic residues" evidence="1">
    <location>
        <begin position="135"/>
        <end position="146"/>
    </location>
</feature>
<dbReference type="PANTHER" id="PTHR10865:SF29">
    <property type="entry name" value="METASTASIS ASSOCIATED 1-LIKE, ISOFORM D"/>
    <property type="match status" value="1"/>
</dbReference>
<dbReference type="GO" id="GO:0042826">
    <property type="term" value="F:histone deacetylase binding"/>
    <property type="evidence" value="ECO:0007669"/>
    <property type="project" value="TreeGrafter"/>
</dbReference>
<protein>
    <submittedName>
        <fullName evidence="5">BAH domain-containing protein</fullName>
    </submittedName>
</protein>
<feature type="domain" description="BAH" evidence="2">
    <location>
        <begin position="4"/>
        <end position="122"/>
    </location>
</feature>
<dbReference type="InterPro" id="IPR040138">
    <property type="entry name" value="MIER/MTA"/>
</dbReference>
<name>A0A183VF24_TOXCA</name>
<dbReference type="GO" id="GO:0016581">
    <property type="term" value="C:NuRD complex"/>
    <property type="evidence" value="ECO:0007669"/>
    <property type="project" value="TreeGrafter"/>
</dbReference>
<dbReference type="Gene3D" id="2.30.30.490">
    <property type="match status" value="1"/>
</dbReference>
<feature type="region of interest" description="Disordered" evidence="1">
    <location>
        <begin position="75"/>
        <end position="178"/>
    </location>
</feature>
<feature type="compositionally biased region" description="Basic and acidic residues" evidence="1">
    <location>
        <begin position="105"/>
        <end position="120"/>
    </location>
</feature>
<evidence type="ECO:0000313" key="3">
    <source>
        <dbReference type="EMBL" id="VDM50665.1"/>
    </source>
</evidence>
<reference evidence="5" key="1">
    <citation type="submission" date="2016-06" db="UniProtKB">
        <authorList>
            <consortium name="WormBaseParasite"/>
        </authorList>
    </citation>
    <scope>IDENTIFICATION</scope>
</reference>